<accession>X1F2A4</accession>
<protein>
    <submittedName>
        <fullName evidence="1">Uncharacterized protein</fullName>
    </submittedName>
</protein>
<evidence type="ECO:0000313" key="1">
    <source>
        <dbReference type="EMBL" id="GAH39771.1"/>
    </source>
</evidence>
<dbReference type="AlphaFoldDB" id="X1F2A4"/>
<sequence length="258" mass="30060">MEELVVPPHTAYHFYDITTKSIGDYQAVDWLSIGEKEWKTRYDSDEYKSQVLERLMRYGITDIPAEDTEAIAIKLEAEEFAKEQIRTVLTEHYELGLDDERTQAITESEDILLELAKEGDVRAKLALGDFSKIPLQRFLRAHELEAQPTRATKKDIAWVRESVKGIDTDMLRDALTRGKFLGRVIFKDLRTLIAEEIEKRRPEEMAEAMMEEPYALTPHLYEIIKQDKALTDQQRADRRRDLGLHRFTFNQLIDSIIS</sequence>
<organism evidence="1">
    <name type="scientific">marine sediment metagenome</name>
    <dbReference type="NCBI Taxonomy" id="412755"/>
    <lineage>
        <taxon>unclassified sequences</taxon>
        <taxon>metagenomes</taxon>
        <taxon>ecological metagenomes</taxon>
    </lineage>
</organism>
<comment type="caution">
    <text evidence="1">The sequence shown here is derived from an EMBL/GenBank/DDBJ whole genome shotgun (WGS) entry which is preliminary data.</text>
</comment>
<feature type="non-terminal residue" evidence="1">
    <location>
        <position position="258"/>
    </location>
</feature>
<reference evidence="1" key="1">
    <citation type="journal article" date="2014" name="Front. Microbiol.">
        <title>High frequency of phylogenetically diverse reductive dehalogenase-homologous genes in deep subseafloor sedimentary metagenomes.</title>
        <authorList>
            <person name="Kawai M."/>
            <person name="Futagami T."/>
            <person name="Toyoda A."/>
            <person name="Takaki Y."/>
            <person name="Nishi S."/>
            <person name="Hori S."/>
            <person name="Arai W."/>
            <person name="Tsubouchi T."/>
            <person name="Morono Y."/>
            <person name="Uchiyama I."/>
            <person name="Ito T."/>
            <person name="Fujiyama A."/>
            <person name="Inagaki F."/>
            <person name="Takami H."/>
        </authorList>
    </citation>
    <scope>NUCLEOTIDE SEQUENCE</scope>
    <source>
        <strain evidence="1">Expedition CK06-06</strain>
    </source>
</reference>
<dbReference type="EMBL" id="BARU01010984">
    <property type="protein sequence ID" value="GAH39771.1"/>
    <property type="molecule type" value="Genomic_DNA"/>
</dbReference>
<gene>
    <name evidence="1" type="ORF">S03H2_20771</name>
</gene>
<proteinExistence type="predicted"/>
<name>X1F2A4_9ZZZZ</name>